<comment type="caution">
    <text evidence="1">The sequence shown here is derived from an EMBL/GenBank/DDBJ whole genome shotgun (WGS) entry which is preliminary data.</text>
</comment>
<dbReference type="Proteomes" id="UP000823561">
    <property type="component" value="Chromosome 9"/>
</dbReference>
<evidence type="ECO:0000313" key="1">
    <source>
        <dbReference type="EMBL" id="KAG5276354.1"/>
    </source>
</evidence>
<organism evidence="1 2">
    <name type="scientific">Alosa alosa</name>
    <name type="common">allis shad</name>
    <dbReference type="NCBI Taxonomy" id="278164"/>
    <lineage>
        <taxon>Eukaryota</taxon>
        <taxon>Metazoa</taxon>
        <taxon>Chordata</taxon>
        <taxon>Craniata</taxon>
        <taxon>Vertebrata</taxon>
        <taxon>Euteleostomi</taxon>
        <taxon>Actinopterygii</taxon>
        <taxon>Neopterygii</taxon>
        <taxon>Teleostei</taxon>
        <taxon>Clupei</taxon>
        <taxon>Clupeiformes</taxon>
        <taxon>Clupeoidei</taxon>
        <taxon>Clupeidae</taxon>
        <taxon>Alosa</taxon>
    </lineage>
</organism>
<sequence>MREDQEWQWRLSVHIWIWISGCLHSRSYSLCQLLCKLKLDLKESRCVSALRTDPAVDCYLGDALDLCEYEEDDGKSGSTAKRENRGDCYLSDVSSWNELKESRCVSALRTDPAVDCYLGDALDLCESDRKDYQLIELPRQGKNSVSPTVMVYDLPPRPARPVLQCWEGPLVASCLSDTLETDRTSVATETDTVVQLLKVDTGSDDVTMETDTMVQLLKVDVGSDDVTMETETVVQLLKVEDALDDVTMETDTVVQMLKVDNGVTLAAPAFVLERERPRTDQLG</sequence>
<reference evidence="1" key="1">
    <citation type="submission" date="2020-10" db="EMBL/GenBank/DDBJ databases">
        <title>Chromosome-scale genome assembly of the Allis shad, Alosa alosa.</title>
        <authorList>
            <person name="Margot Z."/>
            <person name="Christophe K."/>
            <person name="Cabau C."/>
            <person name="Louis A."/>
            <person name="Berthelot C."/>
            <person name="Parey E."/>
            <person name="Roest Crollius H."/>
            <person name="Montfort J."/>
            <person name="Robinson-Rechavi M."/>
            <person name="Bucao C."/>
            <person name="Bouchez O."/>
            <person name="Gislard M."/>
            <person name="Lluch J."/>
            <person name="Milhes M."/>
            <person name="Lampietro C."/>
            <person name="Lopez Roques C."/>
            <person name="Donnadieu C."/>
            <person name="Braasch I."/>
            <person name="Desvignes T."/>
            <person name="Postlethwait J."/>
            <person name="Bobe J."/>
            <person name="Guiguen Y."/>
        </authorList>
    </citation>
    <scope>NUCLEOTIDE SEQUENCE</scope>
    <source>
        <strain evidence="1">M-15738</strain>
        <tissue evidence="1">Blood</tissue>
    </source>
</reference>
<evidence type="ECO:0000313" key="2">
    <source>
        <dbReference type="Proteomes" id="UP000823561"/>
    </source>
</evidence>
<dbReference type="EMBL" id="JADWDJ010000009">
    <property type="protein sequence ID" value="KAG5276354.1"/>
    <property type="molecule type" value="Genomic_DNA"/>
</dbReference>
<protein>
    <submittedName>
        <fullName evidence="1">Uncharacterized protein</fullName>
    </submittedName>
</protein>
<dbReference type="AlphaFoldDB" id="A0AAV6GPI9"/>
<dbReference type="PROSITE" id="PS51257">
    <property type="entry name" value="PROKAR_LIPOPROTEIN"/>
    <property type="match status" value="1"/>
</dbReference>
<keyword evidence="2" id="KW-1185">Reference proteome</keyword>
<gene>
    <name evidence="1" type="ORF">AALO_G00130930</name>
</gene>
<name>A0AAV6GPI9_9TELE</name>
<accession>A0AAV6GPI9</accession>
<proteinExistence type="predicted"/>